<organism evidence="2 3">
    <name type="scientific">Lates japonicus</name>
    <name type="common">Japanese lates</name>
    <dbReference type="NCBI Taxonomy" id="270547"/>
    <lineage>
        <taxon>Eukaryota</taxon>
        <taxon>Metazoa</taxon>
        <taxon>Chordata</taxon>
        <taxon>Craniata</taxon>
        <taxon>Vertebrata</taxon>
        <taxon>Euteleostomi</taxon>
        <taxon>Actinopterygii</taxon>
        <taxon>Neopterygii</taxon>
        <taxon>Teleostei</taxon>
        <taxon>Neoteleostei</taxon>
        <taxon>Acanthomorphata</taxon>
        <taxon>Carangaria</taxon>
        <taxon>Carangaria incertae sedis</taxon>
        <taxon>Centropomidae</taxon>
        <taxon>Lates</taxon>
    </lineage>
</organism>
<evidence type="ECO:0000313" key="2">
    <source>
        <dbReference type="EMBL" id="GLD53907.1"/>
    </source>
</evidence>
<evidence type="ECO:0000256" key="1">
    <source>
        <dbReference type="SAM" id="MobiDB-lite"/>
    </source>
</evidence>
<dbReference type="EMBL" id="BRZM01000019">
    <property type="protein sequence ID" value="GLD53907.1"/>
    <property type="molecule type" value="Genomic_DNA"/>
</dbReference>
<feature type="compositionally biased region" description="Low complexity" evidence="1">
    <location>
        <begin position="87"/>
        <end position="98"/>
    </location>
</feature>
<proteinExistence type="predicted"/>
<evidence type="ECO:0000313" key="3">
    <source>
        <dbReference type="Proteomes" id="UP001279410"/>
    </source>
</evidence>
<dbReference type="GO" id="GO:0097352">
    <property type="term" value="P:autophagosome maturation"/>
    <property type="evidence" value="ECO:0007669"/>
    <property type="project" value="TreeGrafter"/>
</dbReference>
<dbReference type="GO" id="GO:0005737">
    <property type="term" value="C:cytoplasm"/>
    <property type="evidence" value="ECO:0007669"/>
    <property type="project" value="TreeGrafter"/>
</dbReference>
<keyword evidence="3" id="KW-1185">Reference proteome</keyword>
<feature type="region of interest" description="Disordered" evidence="1">
    <location>
        <begin position="1"/>
        <end position="154"/>
    </location>
</feature>
<dbReference type="PANTHER" id="PTHR31139">
    <property type="entry name" value="ECTOPIC P GRANULES PROTEIN 5 HOMOLOG"/>
    <property type="match status" value="1"/>
</dbReference>
<protein>
    <submittedName>
        <fullName evidence="2">Ectopic P granules protein 5 homolog</fullName>
    </submittedName>
</protein>
<feature type="compositionally biased region" description="Basic residues" evidence="1">
    <location>
        <begin position="1"/>
        <end position="13"/>
    </location>
</feature>
<dbReference type="PANTHER" id="PTHR31139:SF4">
    <property type="entry name" value="ECTOPIC P GRANULES PROTEIN 5 HOMOLOG"/>
    <property type="match status" value="1"/>
</dbReference>
<dbReference type="InterPro" id="IPR051436">
    <property type="entry name" value="Autophagy-related_EPG5"/>
</dbReference>
<dbReference type="Proteomes" id="UP001279410">
    <property type="component" value="Unassembled WGS sequence"/>
</dbReference>
<comment type="caution">
    <text evidence="2">The sequence shown here is derived from an EMBL/GenBank/DDBJ whole genome shotgun (WGS) entry which is preliminary data.</text>
</comment>
<name>A0AAD3MFS6_LATJO</name>
<feature type="non-terminal residue" evidence="2">
    <location>
        <position position="539"/>
    </location>
</feature>
<reference evidence="2" key="1">
    <citation type="submission" date="2022-08" db="EMBL/GenBank/DDBJ databases">
        <title>Genome sequencing of akame (Lates japonicus).</title>
        <authorList>
            <person name="Hashiguchi Y."/>
            <person name="Takahashi H."/>
        </authorList>
    </citation>
    <scope>NUCLEOTIDE SEQUENCE</scope>
    <source>
        <strain evidence="2">Kochi</strain>
    </source>
</reference>
<dbReference type="AlphaFoldDB" id="A0AAD3MFS6"/>
<feature type="compositionally biased region" description="Polar residues" evidence="1">
    <location>
        <begin position="516"/>
        <end position="530"/>
    </location>
</feature>
<sequence length="539" mass="59735">MEAVRPKKTKAKTSGKSQLVTKKKQAEEEKRAAAPSEVCDEASTSGFIDIPLSLPYQEPEEEQQDPVQPPETTAQPSDLPPDKQKISSSQTLSTSVLTKDLQSTVSLSPETSQGTEHLTESSKEIEEDDDTVAAQKAELQAAPHATELEKDTQSWNQPCVSSQFEIPNAPSAPALYPSLPALEEGPVIQLHEQAVKNSAKGPAVLALPEQESSPPSLQPLDSVAELSRSKLYPELPKTAPEIQPFSLEQLSVWEPGGGLRTWLEGVEVCAAQFCALARQENHELTELLQNYWRCRRQLTQSHTQLHTQSSDCKSTQNRLWSFRDEQLTLQGVCADQSKVCGYHRFQQADFSQSVLAELRRLFEARSELLHQKVALHAYTALLSRLQVESYLYRLLKNCSGSQTQPCSLQPLKEAISVLFSFTRRVLDDTQFQTDIHHWLERLVAVLLHVGGSGEHLYLLCHLLCCPAGVGKWSAPFLQIQVWGNTCGVQHFMQALAILMSPARHRAEFLGHMKPCESQSSTASGPESGNWTLVDEGGEE</sequence>
<feature type="region of interest" description="Disordered" evidence="1">
    <location>
        <begin position="515"/>
        <end position="539"/>
    </location>
</feature>
<gene>
    <name evidence="2" type="ORF">AKAME5_000659200</name>
</gene>
<feature type="compositionally biased region" description="Polar residues" evidence="1">
    <location>
        <begin position="100"/>
        <end position="116"/>
    </location>
</feature>
<accession>A0AAD3MFS6</accession>